<dbReference type="InterPro" id="IPR013154">
    <property type="entry name" value="ADH-like_N"/>
</dbReference>
<gene>
    <name evidence="4" type="ORF">Pmi06nite_09300</name>
</gene>
<reference evidence="4 5" key="1">
    <citation type="submission" date="2021-01" db="EMBL/GenBank/DDBJ databases">
        <title>Whole genome shotgun sequence of Planotetraspora mira NBRC 15435.</title>
        <authorList>
            <person name="Komaki H."/>
            <person name="Tamura T."/>
        </authorList>
    </citation>
    <scope>NUCLEOTIDE SEQUENCE [LARGE SCALE GENOMIC DNA]</scope>
    <source>
        <strain evidence="4 5">NBRC 15435</strain>
    </source>
</reference>
<dbReference type="RefSeq" id="WP_203951548.1">
    <property type="nucleotide sequence ID" value="NZ_BOOO01000004.1"/>
</dbReference>
<dbReference type="AlphaFoldDB" id="A0A8J3TI71"/>
<dbReference type="GO" id="GO:0016491">
    <property type="term" value="F:oxidoreductase activity"/>
    <property type="evidence" value="ECO:0007669"/>
    <property type="project" value="InterPro"/>
</dbReference>
<sequence>MTKAVRYDEFGGIDVLRIDEVNRPVPEDRQVLVQVRAAGINPGEAAIRTGAMADIFPSTFPSGQGSDLAGVVVEIGAGADRFSVGDEMIGFSELRAAQAELVLVDVDNLTPKPKNVSWEVAGGLYVAGVTAWGAVHSVQLEKGESVVISGAAGGVGSLAVQLARRAGATVIGLASDSNHEWLQSHSVIPVAYGDGVTDRIKAAAPNGIHAFIDTYGGGYVELALALGVAIERIDTIADFAAAAKYGVKTEPGTKARPGAEVLAELAGLIADGHLEVPIANVYPLTQVRQAYTELERRHTHGKIVLRPDPTRTSPSDKPFLHGVPQAQEARQSRRSLSRRARPEQCRRDP</sequence>
<evidence type="ECO:0000259" key="3">
    <source>
        <dbReference type="SMART" id="SM00829"/>
    </source>
</evidence>
<dbReference type="InterPro" id="IPR051603">
    <property type="entry name" value="Zinc-ADH_QOR/CCCR"/>
</dbReference>
<dbReference type="InterPro" id="IPR036291">
    <property type="entry name" value="NAD(P)-bd_dom_sf"/>
</dbReference>
<feature type="compositionally biased region" description="Basic and acidic residues" evidence="2">
    <location>
        <begin position="340"/>
        <end position="349"/>
    </location>
</feature>
<feature type="region of interest" description="Disordered" evidence="2">
    <location>
        <begin position="298"/>
        <end position="349"/>
    </location>
</feature>
<name>A0A8J3TI71_9ACTN</name>
<evidence type="ECO:0000256" key="1">
    <source>
        <dbReference type="ARBA" id="ARBA00022857"/>
    </source>
</evidence>
<feature type="domain" description="Enoyl reductase (ER)" evidence="3">
    <location>
        <begin position="11"/>
        <end position="305"/>
    </location>
</feature>
<dbReference type="InterPro" id="IPR011032">
    <property type="entry name" value="GroES-like_sf"/>
</dbReference>
<dbReference type="SUPFAM" id="SSF51735">
    <property type="entry name" value="NAD(P)-binding Rossmann-fold domains"/>
    <property type="match status" value="1"/>
</dbReference>
<dbReference type="SMART" id="SM00829">
    <property type="entry name" value="PKS_ER"/>
    <property type="match status" value="1"/>
</dbReference>
<keyword evidence="5" id="KW-1185">Reference proteome</keyword>
<evidence type="ECO:0000313" key="4">
    <source>
        <dbReference type="EMBL" id="GII27488.1"/>
    </source>
</evidence>
<dbReference type="Pfam" id="PF08240">
    <property type="entry name" value="ADH_N"/>
    <property type="match status" value="1"/>
</dbReference>
<dbReference type="CDD" id="cd05289">
    <property type="entry name" value="MDR_like_2"/>
    <property type="match status" value="1"/>
</dbReference>
<dbReference type="InterPro" id="IPR020843">
    <property type="entry name" value="ER"/>
</dbReference>
<dbReference type="Gene3D" id="3.40.50.720">
    <property type="entry name" value="NAD(P)-binding Rossmann-like Domain"/>
    <property type="match status" value="1"/>
</dbReference>
<keyword evidence="1" id="KW-0521">NADP</keyword>
<dbReference type="SUPFAM" id="SSF50129">
    <property type="entry name" value="GroES-like"/>
    <property type="match status" value="1"/>
</dbReference>
<dbReference type="PANTHER" id="PTHR44154:SF1">
    <property type="entry name" value="QUINONE OXIDOREDUCTASE"/>
    <property type="match status" value="1"/>
</dbReference>
<evidence type="ECO:0000313" key="5">
    <source>
        <dbReference type="Proteomes" id="UP000650628"/>
    </source>
</evidence>
<evidence type="ECO:0000256" key="2">
    <source>
        <dbReference type="SAM" id="MobiDB-lite"/>
    </source>
</evidence>
<dbReference type="EMBL" id="BOOO01000004">
    <property type="protein sequence ID" value="GII27488.1"/>
    <property type="molecule type" value="Genomic_DNA"/>
</dbReference>
<comment type="caution">
    <text evidence="4">The sequence shown here is derived from an EMBL/GenBank/DDBJ whole genome shotgun (WGS) entry which is preliminary data.</text>
</comment>
<organism evidence="4 5">
    <name type="scientific">Planotetraspora mira</name>
    <dbReference type="NCBI Taxonomy" id="58121"/>
    <lineage>
        <taxon>Bacteria</taxon>
        <taxon>Bacillati</taxon>
        <taxon>Actinomycetota</taxon>
        <taxon>Actinomycetes</taxon>
        <taxon>Streptosporangiales</taxon>
        <taxon>Streptosporangiaceae</taxon>
        <taxon>Planotetraspora</taxon>
    </lineage>
</organism>
<dbReference type="Pfam" id="PF13602">
    <property type="entry name" value="ADH_zinc_N_2"/>
    <property type="match status" value="1"/>
</dbReference>
<accession>A0A8J3TI71</accession>
<proteinExistence type="predicted"/>
<protein>
    <submittedName>
        <fullName evidence="4">NADPH:quinone reductase</fullName>
    </submittedName>
</protein>
<dbReference type="Proteomes" id="UP000650628">
    <property type="component" value="Unassembled WGS sequence"/>
</dbReference>
<dbReference type="PANTHER" id="PTHR44154">
    <property type="entry name" value="QUINONE OXIDOREDUCTASE"/>
    <property type="match status" value="1"/>
</dbReference>
<dbReference type="Gene3D" id="3.90.180.10">
    <property type="entry name" value="Medium-chain alcohol dehydrogenases, catalytic domain"/>
    <property type="match status" value="1"/>
</dbReference>